<gene>
    <name evidence="2" type="ORF">F0562_031060</name>
</gene>
<keyword evidence="1" id="KW-0472">Membrane</keyword>
<dbReference type="Proteomes" id="UP000325577">
    <property type="component" value="Linkage Group LG18"/>
</dbReference>
<feature type="transmembrane region" description="Helical" evidence="1">
    <location>
        <begin position="12"/>
        <end position="30"/>
    </location>
</feature>
<evidence type="ECO:0000313" key="2">
    <source>
        <dbReference type="EMBL" id="KAA8533506.1"/>
    </source>
</evidence>
<name>A0A5J5AUG9_9ASTE</name>
<evidence type="ECO:0000256" key="1">
    <source>
        <dbReference type="SAM" id="Phobius"/>
    </source>
</evidence>
<dbReference type="AlphaFoldDB" id="A0A5J5AUG9"/>
<keyword evidence="1" id="KW-1133">Transmembrane helix</keyword>
<evidence type="ECO:0000313" key="3">
    <source>
        <dbReference type="Proteomes" id="UP000325577"/>
    </source>
</evidence>
<reference evidence="2 3" key="1">
    <citation type="submission" date="2019-09" db="EMBL/GenBank/DDBJ databases">
        <title>A chromosome-level genome assembly of the Chinese tupelo Nyssa sinensis.</title>
        <authorList>
            <person name="Yang X."/>
            <person name="Kang M."/>
            <person name="Yang Y."/>
            <person name="Xiong H."/>
            <person name="Wang M."/>
            <person name="Zhang Z."/>
            <person name="Wang Z."/>
            <person name="Wu H."/>
            <person name="Ma T."/>
            <person name="Liu J."/>
            <person name="Xi Z."/>
        </authorList>
    </citation>
    <scope>NUCLEOTIDE SEQUENCE [LARGE SCALE GENOMIC DNA]</scope>
    <source>
        <strain evidence="2">J267</strain>
        <tissue evidence="2">Leaf</tissue>
    </source>
</reference>
<protein>
    <submittedName>
        <fullName evidence="2">Uncharacterized protein</fullName>
    </submittedName>
</protein>
<keyword evidence="3" id="KW-1185">Reference proteome</keyword>
<keyword evidence="1" id="KW-0812">Transmembrane</keyword>
<proteinExistence type="predicted"/>
<sequence>MLKQTLSHLPSSLLYAIILVFFNFTLLFLFGKQEISLYDWALHRHGKHCTWEFLNSSIDSFQNLCCYW</sequence>
<accession>A0A5J5AUG9</accession>
<organism evidence="2 3">
    <name type="scientific">Nyssa sinensis</name>
    <dbReference type="NCBI Taxonomy" id="561372"/>
    <lineage>
        <taxon>Eukaryota</taxon>
        <taxon>Viridiplantae</taxon>
        <taxon>Streptophyta</taxon>
        <taxon>Embryophyta</taxon>
        <taxon>Tracheophyta</taxon>
        <taxon>Spermatophyta</taxon>
        <taxon>Magnoliopsida</taxon>
        <taxon>eudicotyledons</taxon>
        <taxon>Gunneridae</taxon>
        <taxon>Pentapetalae</taxon>
        <taxon>asterids</taxon>
        <taxon>Cornales</taxon>
        <taxon>Nyssaceae</taxon>
        <taxon>Nyssa</taxon>
    </lineage>
</organism>
<dbReference type="EMBL" id="CM018041">
    <property type="protein sequence ID" value="KAA8533506.1"/>
    <property type="molecule type" value="Genomic_DNA"/>
</dbReference>